<protein>
    <recommendedName>
        <fullName evidence="1">Mos1 transposase HTH domain-containing protein</fullName>
    </recommendedName>
</protein>
<dbReference type="InterPro" id="IPR052709">
    <property type="entry name" value="Transposase-MT_Hybrid"/>
</dbReference>
<dbReference type="GO" id="GO:0000793">
    <property type="term" value="C:condensed chromosome"/>
    <property type="evidence" value="ECO:0007669"/>
    <property type="project" value="TreeGrafter"/>
</dbReference>
<name>A0A564Z8L3_HYMDI</name>
<reference evidence="2 3" key="1">
    <citation type="submission" date="2019-07" db="EMBL/GenBank/DDBJ databases">
        <authorList>
            <person name="Jastrzebski P J."/>
            <person name="Paukszto L."/>
            <person name="Jastrzebski P J."/>
        </authorList>
    </citation>
    <scope>NUCLEOTIDE SEQUENCE [LARGE SCALE GENOMIC DNA]</scope>
    <source>
        <strain evidence="2 3">WMS-il1</strain>
    </source>
</reference>
<dbReference type="PANTHER" id="PTHR46060">
    <property type="entry name" value="MARINER MOS1 TRANSPOSASE-LIKE PROTEIN"/>
    <property type="match status" value="1"/>
</dbReference>
<dbReference type="GO" id="GO:0005634">
    <property type="term" value="C:nucleus"/>
    <property type="evidence" value="ECO:0007669"/>
    <property type="project" value="TreeGrafter"/>
</dbReference>
<dbReference type="InterPro" id="IPR041426">
    <property type="entry name" value="Mos1_HTH"/>
</dbReference>
<dbReference type="GO" id="GO:0015074">
    <property type="term" value="P:DNA integration"/>
    <property type="evidence" value="ECO:0007669"/>
    <property type="project" value="TreeGrafter"/>
</dbReference>
<dbReference type="GO" id="GO:0003697">
    <property type="term" value="F:single-stranded DNA binding"/>
    <property type="evidence" value="ECO:0007669"/>
    <property type="project" value="TreeGrafter"/>
</dbReference>
<dbReference type="GO" id="GO:0044774">
    <property type="term" value="P:mitotic DNA integrity checkpoint signaling"/>
    <property type="evidence" value="ECO:0007669"/>
    <property type="project" value="TreeGrafter"/>
</dbReference>
<dbReference type="GO" id="GO:0003690">
    <property type="term" value="F:double-stranded DNA binding"/>
    <property type="evidence" value="ECO:0007669"/>
    <property type="project" value="TreeGrafter"/>
</dbReference>
<dbReference type="GO" id="GO:0042800">
    <property type="term" value="F:histone H3K4 methyltransferase activity"/>
    <property type="evidence" value="ECO:0007669"/>
    <property type="project" value="TreeGrafter"/>
</dbReference>
<dbReference type="GO" id="GO:0031297">
    <property type="term" value="P:replication fork processing"/>
    <property type="evidence" value="ECO:0007669"/>
    <property type="project" value="TreeGrafter"/>
</dbReference>
<evidence type="ECO:0000313" key="3">
    <source>
        <dbReference type="Proteomes" id="UP000321570"/>
    </source>
</evidence>
<dbReference type="GO" id="GO:0000729">
    <property type="term" value="P:DNA double-strand break processing"/>
    <property type="evidence" value="ECO:0007669"/>
    <property type="project" value="TreeGrafter"/>
</dbReference>
<dbReference type="GO" id="GO:0000014">
    <property type="term" value="F:single-stranded DNA endodeoxyribonuclease activity"/>
    <property type="evidence" value="ECO:0007669"/>
    <property type="project" value="TreeGrafter"/>
</dbReference>
<dbReference type="GO" id="GO:0035861">
    <property type="term" value="C:site of double-strand break"/>
    <property type="evidence" value="ECO:0007669"/>
    <property type="project" value="TreeGrafter"/>
</dbReference>
<dbReference type="AlphaFoldDB" id="A0A564Z8L3"/>
<organism evidence="2 3">
    <name type="scientific">Hymenolepis diminuta</name>
    <name type="common">Rat tapeworm</name>
    <dbReference type="NCBI Taxonomy" id="6216"/>
    <lineage>
        <taxon>Eukaryota</taxon>
        <taxon>Metazoa</taxon>
        <taxon>Spiralia</taxon>
        <taxon>Lophotrochozoa</taxon>
        <taxon>Platyhelminthes</taxon>
        <taxon>Cestoda</taxon>
        <taxon>Eucestoda</taxon>
        <taxon>Cyclophyllidea</taxon>
        <taxon>Hymenolepididae</taxon>
        <taxon>Hymenolepis</taxon>
    </lineage>
</organism>
<dbReference type="GO" id="GO:0046975">
    <property type="term" value="F:histone H3K36 methyltransferase activity"/>
    <property type="evidence" value="ECO:0007669"/>
    <property type="project" value="TreeGrafter"/>
</dbReference>
<dbReference type="PANTHER" id="PTHR46060:SF2">
    <property type="entry name" value="HISTONE-LYSINE N-METHYLTRANSFERASE SETMAR"/>
    <property type="match status" value="1"/>
</dbReference>
<dbReference type="Gene3D" id="1.10.10.1450">
    <property type="match status" value="1"/>
</dbReference>
<proteinExistence type="predicted"/>
<dbReference type="Proteomes" id="UP000321570">
    <property type="component" value="Unassembled WGS sequence"/>
</dbReference>
<dbReference type="GO" id="GO:0044547">
    <property type="term" value="F:DNA topoisomerase binding"/>
    <property type="evidence" value="ECO:0007669"/>
    <property type="project" value="TreeGrafter"/>
</dbReference>
<dbReference type="Pfam" id="PF17906">
    <property type="entry name" value="HTH_48"/>
    <property type="match status" value="1"/>
</dbReference>
<dbReference type="GO" id="GO:0006303">
    <property type="term" value="P:double-strand break repair via nonhomologous end joining"/>
    <property type="evidence" value="ECO:0007669"/>
    <property type="project" value="TreeGrafter"/>
</dbReference>
<evidence type="ECO:0000259" key="1">
    <source>
        <dbReference type="Pfam" id="PF17906"/>
    </source>
</evidence>
<evidence type="ECO:0000313" key="2">
    <source>
        <dbReference type="EMBL" id="VUZ55766.1"/>
    </source>
</evidence>
<gene>
    <name evidence="2" type="ORF">WMSIL1_LOCUS13735</name>
</gene>
<accession>A0A564Z8L3</accession>
<keyword evidence="3" id="KW-1185">Reference proteome</keyword>
<sequence length="127" mass="14951">MCTPNKEHIEHILLFEFHQGNTTSSAVETLKDTYANDVVNEKTCKRWFSAGGFKEDGFSLKDERRTENRILKKLNSEQLQVVIDENPTCTTRELSKTFHISRHMTTYREMKRLRSRELQAPLRPNHN</sequence>
<dbReference type="EMBL" id="CABIJS010000697">
    <property type="protein sequence ID" value="VUZ55766.1"/>
    <property type="molecule type" value="Genomic_DNA"/>
</dbReference>
<feature type="domain" description="Mos1 transposase HTH" evidence="1">
    <location>
        <begin position="6"/>
        <end position="49"/>
    </location>
</feature>